<dbReference type="InterPro" id="IPR006768">
    <property type="entry name" value="Cwf19-like_C_dom-1"/>
</dbReference>
<feature type="compositionally biased region" description="Low complexity" evidence="2">
    <location>
        <begin position="213"/>
        <end position="227"/>
    </location>
</feature>
<sequence>MGSKKHRKEKKHRSKKEHKKRKHSDTGSASDGDEWVEKTAVQSDASMTKPAYKPPPLRDDWMVRPPANPLELTKPVVEKEASPAKDPTYAQRKELNPFFANDGDGLPSEESAAKRRKYEYGDAGSGWRMMKLDRVSAIAKEDGRSLEEVALERYGVMAEYEEALAERAYLDERRSGRSFHGGDHGKSHRQPRAAFVTLGYGENFKKPGDERSFSSQSDSSRLRSFMSPNGEGDSVDVDDYDRTRRSTAPTPDDRLVKKIVPVVLTAHTIGSKNAIAQNGRVLSRNELNTLNAKVLKATLMGLEEAAQMGEDYEREKERYETSNRGEDLAVIPNIDSGSKPRDTGAGNSRLQPGARRKKEKVVMHDRSGQRIRFFVDDDDDSLSDMVLKEKTTSMSYDKTMADRIVSDAQFKNDLDYMDDSLDNAAKRSEPTDARKRSMAILDFQKTQTAQERCWYCLQDHRTPRVPVIAVANKTYLALPATVQMVSGHCLIVPAQHCLTTLECEDDVWEEIKNFMKCLIQMFAKENKAAIFMEQVINFKWQRHTVIECVPIPADSYDDAPAFFKEAIMTADEEWSQHKKLIDTSKYGFRRSMVKNLPYFHVWFDPNKGYGHVIESGKWPEWFGKSVLAGTMLDLPPDKWRKPKKMDRNDMPAAVKAFSEKWKPFNWTQMLHDEDKTKKSNETYQTNQRLEIEKCQSYHHPEMLQITSFLLIGTMMMMMHLQTFVSSAPTGTGTNSVNTPNNEIQPDMVDDYNVYANDDVNDDEAYPEEAVAGTVVDIGVMVVGGLVVDIGESFRGRSKALDAKLVD</sequence>
<feature type="region of interest" description="Disordered" evidence="2">
    <location>
        <begin position="1"/>
        <end position="115"/>
    </location>
</feature>
<feature type="compositionally biased region" description="Basic residues" evidence="2">
    <location>
        <begin position="1"/>
        <end position="23"/>
    </location>
</feature>
<dbReference type="Proteomes" id="UP000317494">
    <property type="component" value="Unassembled WGS sequence"/>
</dbReference>
<dbReference type="SUPFAM" id="SSF54197">
    <property type="entry name" value="HIT-like"/>
    <property type="match status" value="1"/>
</dbReference>
<feature type="region of interest" description="Disordered" evidence="2">
    <location>
        <begin position="202"/>
        <end position="252"/>
    </location>
</feature>
<dbReference type="AlphaFoldDB" id="A0A507DMX2"/>
<feature type="region of interest" description="Disordered" evidence="2">
    <location>
        <begin position="319"/>
        <end position="362"/>
    </location>
</feature>
<dbReference type="InterPro" id="IPR036265">
    <property type="entry name" value="HIT-like_sf"/>
</dbReference>
<evidence type="ECO:0000259" key="3">
    <source>
        <dbReference type="Pfam" id="PF04676"/>
    </source>
</evidence>
<keyword evidence="6" id="KW-1185">Reference proteome</keyword>
<evidence type="ECO:0000256" key="1">
    <source>
        <dbReference type="ARBA" id="ARBA00006795"/>
    </source>
</evidence>
<protein>
    <recommendedName>
        <fullName evidence="7">Cwf19-like C-terminal domain-containing protein</fullName>
    </recommendedName>
</protein>
<feature type="domain" description="Cwf19-like C-terminal" evidence="4">
    <location>
        <begin position="444"/>
        <end position="564"/>
    </location>
</feature>
<dbReference type="Pfam" id="PF04676">
    <property type="entry name" value="CwfJ_C_2"/>
    <property type="match status" value="1"/>
</dbReference>
<feature type="compositionally biased region" description="Basic and acidic residues" evidence="2">
    <location>
        <begin position="203"/>
        <end position="212"/>
    </location>
</feature>
<dbReference type="GO" id="GO:0071014">
    <property type="term" value="C:post-mRNA release spliceosomal complex"/>
    <property type="evidence" value="ECO:0007669"/>
    <property type="project" value="TreeGrafter"/>
</dbReference>
<dbReference type="PANTHER" id="PTHR12072:SF5">
    <property type="entry name" value="CWF19-LIKE PROTEIN 2"/>
    <property type="match status" value="1"/>
</dbReference>
<dbReference type="VEuPathDB" id="FungiDB:SeMB42_g01073"/>
<evidence type="ECO:0008006" key="7">
    <source>
        <dbReference type="Google" id="ProtNLM"/>
    </source>
</evidence>
<evidence type="ECO:0000259" key="4">
    <source>
        <dbReference type="Pfam" id="PF04677"/>
    </source>
</evidence>
<accession>A0A507DMX2</accession>
<dbReference type="STRING" id="286115.A0A507DMX2"/>
<dbReference type="InterPro" id="IPR040194">
    <property type="entry name" value="Cwf19-like"/>
</dbReference>
<proteinExistence type="inferred from homology"/>
<comment type="caution">
    <text evidence="5">The sequence shown here is derived from an EMBL/GenBank/DDBJ whole genome shotgun (WGS) entry which is preliminary data.</text>
</comment>
<evidence type="ECO:0000256" key="2">
    <source>
        <dbReference type="SAM" id="MobiDB-lite"/>
    </source>
</evidence>
<name>A0A507DMX2_9FUNG</name>
<dbReference type="Gene3D" id="3.30.428.10">
    <property type="entry name" value="HIT-like"/>
    <property type="match status" value="1"/>
</dbReference>
<organism evidence="5 6">
    <name type="scientific">Synchytrium endobioticum</name>
    <dbReference type="NCBI Taxonomy" id="286115"/>
    <lineage>
        <taxon>Eukaryota</taxon>
        <taxon>Fungi</taxon>
        <taxon>Fungi incertae sedis</taxon>
        <taxon>Chytridiomycota</taxon>
        <taxon>Chytridiomycota incertae sedis</taxon>
        <taxon>Chytridiomycetes</taxon>
        <taxon>Synchytriales</taxon>
        <taxon>Synchytriaceae</taxon>
        <taxon>Synchytrium</taxon>
    </lineage>
</organism>
<dbReference type="InterPro" id="IPR006767">
    <property type="entry name" value="Cwf19-like_C_dom-2"/>
</dbReference>
<gene>
    <name evidence="5" type="ORF">SeMB42_g01073</name>
</gene>
<dbReference type="PANTHER" id="PTHR12072">
    <property type="entry name" value="CWF19, CELL CYCLE CONTROL PROTEIN"/>
    <property type="match status" value="1"/>
</dbReference>
<reference evidence="5 6" key="1">
    <citation type="journal article" date="2019" name="Sci. Rep.">
        <title>Comparative genomics of chytrid fungi reveal insights into the obligate biotrophic and pathogenic lifestyle of Synchytrium endobioticum.</title>
        <authorList>
            <person name="van de Vossenberg B.T.L.H."/>
            <person name="Warris S."/>
            <person name="Nguyen H.D.T."/>
            <person name="van Gent-Pelzer M.P.E."/>
            <person name="Joly D.L."/>
            <person name="van de Geest H.C."/>
            <person name="Bonants P.J.M."/>
            <person name="Smith D.S."/>
            <person name="Levesque C.A."/>
            <person name="van der Lee T.A.J."/>
        </authorList>
    </citation>
    <scope>NUCLEOTIDE SEQUENCE [LARGE SCALE GENOMIC DNA]</scope>
    <source>
        <strain evidence="5 6">MB42</strain>
    </source>
</reference>
<evidence type="ECO:0000313" key="5">
    <source>
        <dbReference type="EMBL" id="TPX53022.1"/>
    </source>
</evidence>
<evidence type="ECO:0000313" key="6">
    <source>
        <dbReference type="Proteomes" id="UP000317494"/>
    </source>
</evidence>
<dbReference type="Pfam" id="PF04677">
    <property type="entry name" value="CwfJ_C_1"/>
    <property type="match status" value="1"/>
</dbReference>
<comment type="similarity">
    <text evidence="1">Belongs to the CWF19 family.</text>
</comment>
<dbReference type="EMBL" id="QEAN01000024">
    <property type="protein sequence ID" value="TPX53022.1"/>
    <property type="molecule type" value="Genomic_DNA"/>
</dbReference>
<dbReference type="GO" id="GO:0000398">
    <property type="term" value="P:mRNA splicing, via spliceosome"/>
    <property type="evidence" value="ECO:0007669"/>
    <property type="project" value="TreeGrafter"/>
</dbReference>
<feature type="domain" description="Cwf19-like protein C-terminal" evidence="3">
    <location>
        <begin position="573"/>
        <end position="667"/>
    </location>
</feature>